<protein>
    <submittedName>
        <fullName evidence="2">Filament polymerization regulator ParJ</fullName>
    </submittedName>
</protein>
<feature type="compositionally biased region" description="Acidic residues" evidence="1">
    <location>
        <begin position="291"/>
        <end position="300"/>
    </location>
</feature>
<dbReference type="EMBL" id="BAAAQT010000005">
    <property type="protein sequence ID" value="GAA2173173.1"/>
    <property type="molecule type" value="Genomic_DNA"/>
</dbReference>
<dbReference type="Proteomes" id="UP001501599">
    <property type="component" value="Unassembled WGS sequence"/>
</dbReference>
<dbReference type="RefSeq" id="WP_344342101.1">
    <property type="nucleotide sequence ID" value="NZ_BAAAQT010000005.1"/>
</dbReference>
<name>A0ABP5MHV5_9MICO</name>
<dbReference type="Gene3D" id="3.40.50.10900">
    <property type="entry name" value="PAC-like subunit"/>
    <property type="match status" value="1"/>
</dbReference>
<accession>A0ABP5MHV5</accession>
<comment type="caution">
    <text evidence="2">The sequence shown here is derived from an EMBL/GenBank/DDBJ whole genome shotgun (WGS) entry which is preliminary data.</text>
</comment>
<dbReference type="Pfam" id="PF09754">
    <property type="entry name" value="PAC2"/>
    <property type="match status" value="1"/>
</dbReference>
<evidence type="ECO:0000313" key="3">
    <source>
        <dbReference type="Proteomes" id="UP001501599"/>
    </source>
</evidence>
<gene>
    <name evidence="2" type="primary">parJ</name>
    <name evidence="2" type="ORF">GCM10009846_14060</name>
</gene>
<organism evidence="2 3">
    <name type="scientific">Agrococcus versicolor</name>
    <dbReference type="NCBI Taxonomy" id="501482"/>
    <lineage>
        <taxon>Bacteria</taxon>
        <taxon>Bacillati</taxon>
        <taxon>Actinomycetota</taxon>
        <taxon>Actinomycetes</taxon>
        <taxon>Micrococcales</taxon>
        <taxon>Microbacteriaceae</taxon>
        <taxon>Agrococcus</taxon>
    </lineage>
</organism>
<feature type="region of interest" description="Disordered" evidence="1">
    <location>
        <begin position="264"/>
        <end position="318"/>
    </location>
</feature>
<dbReference type="SUPFAM" id="SSF159659">
    <property type="entry name" value="Cgl1923-like"/>
    <property type="match status" value="1"/>
</dbReference>
<dbReference type="InterPro" id="IPR008492">
    <property type="entry name" value="Rv2714-like"/>
</dbReference>
<evidence type="ECO:0000256" key="1">
    <source>
        <dbReference type="SAM" id="MobiDB-lite"/>
    </source>
</evidence>
<evidence type="ECO:0000313" key="2">
    <source>
        <dbReference type="EMBL" id="GAA2173173.1"/>
    </source>
</evidence>
<dbReference type="InterPro" id="IPR038389">
    <property type="entry name" value="PSMG2_sf"/>
</dbReference>
<sequence>MTTGPIVGRIMLVAFEGWNDAGEAASSAVRAVIEACGLEPFDEIEPDDFLDFTFARPQIRRLEDGSRALSWPATIAYAPTRSSVREAIADDAGLPVSTGAEGELFALLGAEPSRNWLDFAEQAVDIARQCEVDAIVFVGAMLADVPHTRPTPTSITSESASLRHRLGVAQSEYEGPTGVMSVIAMAAEQLGIQTASVWASVPHYVHATHVPKATIAIIDRLSELLDVTVPLGELPRLAGEWETGVDELADRDDDMRAYIGHLEQQRDTAESPEASGEALAKEFQRFLETQTPEDEDEDGADGASSGEGDEPTAPPPPV</sequence>
<dbReference type="InterPro" id="IPR019151">
    <property type="entry name" value="Proteasome_assmbl_chaperone_2"/>
</dbReference>
<dbReference type="PIRSF" id="PIRSF028754">
    <property type="entry name" value="UCP028754"/>
    <property type="match status" value="1"/>
</dbReference>
<keyword evidence="3" id="KW-1185">Reference proteome</keyword>
<reference evidence="3" key="1">
    <citation type="journal article" date="2019" name="Int. J. Syst. Evol. Microbiol.">
        <title>The Global Catalogue of Microorganisms (GCM) 10K type strain sequencing project: providing services to taxonomists for standard genome sequencing and annotation.</title>
        <authorList>
            <consortium name="The Broad Institute Genomics Platform"/>
            <consortium name="The Broad Institute Genome Sequencing Center for Infectious Disease"/>
            <person name="Wu L."/>
            <person name="Ma J."/>
        </authorList>
    </citation>
    <scope>NUCLEOTIDE SEQUENCE [LARGE SCALE GENOMIC DNA]</scope>
    <source>
        <strain evidence="3">JCM 16026</strain>
    </source>
</reference>
<proteinExistence type="predicted"/>